<keyword evidence="2" id="KW-0479">Metal-binding</keyword>
<dbReference type="SUPFAM" id="SSF53649">
    <property type="entry name" value="Alkaline phosphatase-like"/>
    <property type="match status" value="1"/>
</dbReference>
<feature type="domain" description="Sulfatase N-terminal" evidence="6">
    <location>
        <begin position="8"/>
        <end position="416"/>
    </location>
</feature>
<dbReference type="CDD" id="cd16025">
    <property type="entry name" value="PAS_like"/>
    <property type="match status" value="1"/>
</dbReference>
<dbReference type="EMBL" id="WCSY01000037">
    <property type="protein sequence ID" value="KAB4305430.1"/>
    <property type="molecule type" value="Genomic_DNA"/>
</dbReference>
<comment type="caution">
    <text evidence="9">The sequence shown here is derived from an EMBL/GenBank/DDBJ whole genome shotgun (WGS) entry which is preliminary data.</text>
</comment>
<dbReference type="Proteomes" id="UP000284785">
    <property type="component" value="Unassembled WGS sequence"/>
</dbReference>
<dbReference type="Pfam" id="PF00884">
    <property type="entry name" value="Sulfatase"/>
    <property type="match status" value="1"/>
</dbReference>
<dbReference type="EMBL" id="WCSB01000004">
    <property type="protein sequence ID" value="KAB4454013.1"/>
    <property type="molecule type" value="Genomic_DNA"/>
</dbReference>
<evidence type="ECO:0000313" key="8">
    <source>
        <dbReference type="EMBL" id="KAB4454013.1"/>
    </source>
</evidence>
<dbReference type="PANTHER" id="PTHR42693:SF53">
    <property type="entry name" value="ENDO-4-O-SULFATASE"/>
    <property type="match status" value="1"/>
</dbReference>
<evidence type="ECO:0000256" key="4">
    <source>
        <dbReference type="ARBA" id="ARBA00022837"/>
    </source>
</evidence>
<protein>
    <submittedName>
        <fullName evidence="9">Arylsulfatase</fullName>
    </submittedName>
</protein>
<dbReference type="FunFam" id="3.30.1120.10:FF:000008">
    <property type="entry name" value="Arylsulfatase"/>
    <property type="match status" value="1"/>
</dbReference>
<dbReference type="Gene3D" id="3.40.720.10">
    <property type="entry name" value="Alkaline Phosphatase, subunit A"/>
    <property type="match status" value="1"/>
</dbReference>
<evidence type="ECO:0000313" key="9">
    <source>
        <dbReference type="EMBL" id="RHD86195.1"/>
    </source>
</evidence>
<proteinExistence type="inferred from homology"/>
<evidence type="ECO:0000313" key="12">
    <source>
        <dbReference type="Proteomes" id="UP000460317"/>
    </source>
</evidence>
<accession>A0A414HKD3</accession>
<gene>
    <name evidence="9" type="ORF">DW780_16840</name>
    <name evidence="8" type="ORF">GAN93_06145</name>
    <name evidence="7" type="ORF">GAO51_26040</name>
</gene>
<evidence type="ECO:0000313" key="11">
    <source>
        <dbReference type="Proteomes" id="UP000440614"/>
    </source>
</evidence>
<comment type="PTM">
    <text evidence="5">The conversion to 3-oxoalanine (also known as C-formylglycine, FGly), of a serine or cysteine residue in prokaryotes and of a cysteine residue in eukaryotes, is critical for catalytic activity.</text>
</comment>
<reference evidence="11 12" key="2">
    <citation type="journal article" date="2019" name="Nat. Med.">
        <title>A library of human gut bacterial isolates paired with longitudinal multiomics data enables mechanistic microbiome research.</title>
        <authorList>
            <person name="Poyet M."/>
            <person name="Groussin M."/>
            <person name="Gibbons S.M."/>
            <person name="Avila-Pacheco J."/>
            <person name="Jiang X."/>
            <person name="Kearney S.M."/>
            <person name="Perrotta A.R."/>
            <person name="Berdy B."/>
            <person name="Zhao S."/>
            <person name="Lieberman T.D."/>
            <person name="Swanson P.K."/>
            <person name="Smith M."/>
            <person name="Roesemann S."/>
            <person name="Alexander J.E."/>
            <person name="Rich S.A."/>
            <person name="Livny J."/>
            <person name="Vlamakis H."/>
            <person name="Clish C."/>
            <person name="Bullock K."/>
            <person name="Deik A."/>
            <person name="Scott J."/>
            <person name="Pierce K.A."/>
            <person name="Xavier R.J."/>
            <person name="Alm E.J."/>
        </authorList>
    </citation>
    <scope>NUCLEOTIDE SEQUENCE [LARGE SCALE GENOMIC DNA]</scope>
    <source>
        <strain evidence="8 12">BIOML-A165</strain>
        <strain evidence="7 11">BIOML-A188</strain>
    </source>
</reference>
<dbReference type="PROSITE" id="PS00149">
    <property type="entry name" value="SULFATASE_2"/>
    <property type="match status" value="1"/>
</dbReference>
<evidence type="ECO:0000256" key="3">
    <source>
        <dbReference type="ARBA" id="ARBA00022801"/>
    </source>
</evidence>
<evidence type="ECO:0000259" key="6">
    <source>
        <dbReference type="Pfam" id="PF00884"/>
    </source>
</evidence>
<evidence type="ECO:0000313" key="10">
    <source>
        <dbReference type="Proteomes" id="UP000284785"/>
    </source>
</evidence>
<organism evidence="9 10">
    <name type="scientific">Bacteroides thetaiotaomicron</name>
    <dbReference type="NCBI Taxonomy" id="818"/>
    <lineage>
        <taxon>Bacteria</taxon>
        <taxon>Pseudomonadati</taxon>
        <taxon>Bacteroidota</taxon>
        <taxon>Bacteroidia</taxon>
        <taxon>Bacteroidales</taxon>
        <taxon>Bacteroidaceae</taxon>
        <taxon>Bacteroides</taxon>
    </lineage>
</organism>
<sequence length="540" mass="62084">MTFAQEKPNIIVILADDLGFSDLGCYGGEVQTPVLDKMAKQGVRMTQMYNSARSCPSRANLLTGLYPHQTGLGHMDATRPAWPKGYAGFRSNSDNVTIAEVLKDAGYFTAMSGKWHLGKTANPINRGFQEYYGLLGGFNSFWNPDVYTRLPKDRNPRQYKEGEFYATNVITDYAIDFINQAHQEEKPLFLYLAYNAAHFPLHAPKEVTDKYMKIYLQGWDKIRDQRWKRIVKMGLLQGKPALSPRGVVPESLFEDETHPLPAWDSLTKEQQTDLARRMAIYAAMIDIMDTNIGRVLDTLQKNGELDNTFIMFMSDNGACAEWHEFGFDKQTGTEYHTHVGAELDQMGLPGTYHHYGTGWANVCCTPFTLYKHYAHEGGISTPCIIQWGKQIKHKGSIDHQPAQFSDIMATCIELAGTKYPEEYEGRKIVPTPGKSILPIVRGEEMPDRYIYAEHEGNRMVRKGDWKLVSANFRGDEWELYNIKEDRTEQHNLIKEYPEMAKELEDAYFEWADHSDVLYFPKVWNTYNKGRRKDFKEYRDK</sequence>
<dbReference type="InterPro" id="IPR017850">
    <property type="entry name" value="Alkaline_phosphatase_core_sf"/>
</dbReference>
<dbReference type="GO" id="GO:0046872">
    <property type="term" value="F:metal ion binding"/>
    <property type="evidence" value="ECO:0007669"/>
    <property type="project" value="UniProtKB-KW"/>
</dbReference>
<dbReference type="FunFam" id="3.40.720.10:FF:000047">
    <property type="entry name" value="Arylsulfatase"/>
    <property type="match status" value="1"/>
</dbReference>
<keyword evidence="3" id="KW-0378">Hydrolase</keyword>
<dbReference type="EMBL" id="QSJP01000015">
    <property type="protein sequence ID" value="RHD86195.1"/>
    <property type="molecule type" value="Genomic_DNA"/>
</dbReference>
<evidence type="ECO:0000256" key="2">
    <source>
        <dbReference type="ARBA" id="ARBA00022723"/>
    </source>
</evidence>
<dbReference type="Proteomes" id="UP000440614">
    <property type="component" value="Unassembled WGS sequence"/>
</dbReference>
<evidence type="ECO:0000313" key="7">
    <source>
        <dbReference type="EMBL" id="KAB4305430.1"/>
    </source>
</evidence>
<dbReference type="AlphaFoldDB" id="A0A414HKD3"/>
<dbReference type="InterPro" id="IPR024607">
    <property type="entry name" value="Sulfatase_CS"/>
</dbReference>
<dbReference type="Gene3D" id="3.30.1120.10">
    <property type="match status" value="1"/>
</dbReference>
<comment type="similarity">
    <text evidence="1">Belongs to the sulfatase family.</text>
</comment>
<evidence type="ECO:0000256" key="1">
    <source>
        <dbReference type="ARBA" id="ARBA00008779"/>
    </source>
</evidence>
<evidence type="ECO:0000256" key="5">
    <source>
        <dbReference type="PIRSR" id="PIRSR600917-52"/>
    </source>
</evidence>
<dbReference type="Proteomes" id="UP000460317">
    <property type="component" value="Unassembled WGS sequence"/>
</dbReference>
<name>A0A414HKD3_BACT4</name>
<dbReference type="PANTHER" id="PTHR42693">
    <property type="entry name" value="ARYLSULFATASE FAMILY MEMBER"/>
    <property type="match status" value="1"/>
</dbReference>
<dbReference type="InterPro" id="IPR000917">
    <property type="entry name" value="Sulfatase_N"/>
</dbReference>
<dbReference type="GO" id="GO:0004065">
    <property type="term" value="F:arylsulfatase activity"/>
    <property type="evidence" value="ECO:0007669"/>
    <property type="project" value="TreeGrafter"/>
</dbReference>
<feature type="modified residue" description="3-oxoalanine (Ser)" evidence="5">
    <location>
        <position position="54"/>
    </location>
</feature>
<keyword evidence="4" id="KW-0106">Calcium</keyword>
<reference evidence="9 10" key="1">
    <citation type="submission" date="2018-08" db="EMBL/GenBank/DDBJ databases">
        <title>A genome reference for cultivated species of the human gut microbiota.</title>
        <authorList>
            <person name="Zou Y."/>
            <person name="Xue W."/>
            <person name="Luo G."/>
        </authorList>
    </citation>
    <scope>NUCLEOTIDE SEQUENCE [LARGE SCALE GENOMIC DNA]</scope>
    <source>
        <strain evidence="9 10">AM30-26</strain>
    </source>
</reference>
<dbReference type="InterPro" id="IPR050738">
    <property type="entry name" value="Sulfatase"/>
</dbReference>